<dbReference type="InterPro" id="IPR002711">
    <property type="entry name" value="HNH"/>
</dbReference>
<dbReference type="GeneID" id="77925035"/>
<dbReference type="PANTHER" id="PTHR33877:SF2">
    <property type="entry name" value="OS07G0170200 PROTEIN"/>
    <property type="match status" value="1"/>
</dbReference>
<feature type="domain" description="HNH nuclease" evidence="1">
    <location>
        <begin position="134"/>
        <end position="194"/>
    </location>
</feature>
<dbReference type="EMBL" id="MK977703">
    <property type="protein sequence ID" value="QDF19511.1"/>
    <property type="molecule type" value="Genomic_DNA"/>
</dbReference>
<dbReference type="InterPro" id="IPR052892">
    <property type="entry name" value="NA-targeting_endonuclease"/>
</dbReference>
<dbReference type="CDD" id="cd00085">
    <property type="entry name" value="HNHc"/>
    <property type="match status" value="1"/>
</dbReference>
<dbReference type="GO" id="GO:0003676">
    <property type="term" value="F:nucleic acid binding"/>
    <property type="evidence" value="ECO:0007669"/>
    <property type="project" value="InterPro"/>
</dbReference>
<accession>A0A4Y6EPN4</accession>
<keyword evidence="2" id="KW-0378">Hydrolase</keyword>
<dbReference type="SMART" id="SM00507">
    <property type="entry name" value="HNHc"/>
    <property type="match status" value="1"/>
</dbReference>
<keyword evidence="2" id="KW-0540">Nuclease</keyword>
<dbReference type="Gene3D" id="1.10.30.50">
    <property type="match status" value="1"/>
</dbReference>
<organism evidence="2 3">
    <name type="scientific">Arthrobacter phage Kumotta</name>
    <dbReference type="NCBI Taxonomy" id="2588498"/>
    <lineage>
        <taxon>Viruses</taxon>
        <taxon>Duplodnaviria</taxon>
        <taxon>Heunggongvirae</taxon>
        <taxon>Uroviricota</taxon>
        <taxon>Caudoviricetes</taxon>
        <taxon>Kumottavirus</taxon>
        <taxon>Kumottavirus kumotta</taxon>
    </lineage>
</organism>
<sequence>MSTVAPSRTRKATSANSDPCIHCGDPVFFGRTSAGRGKMAHLACRRSSPARKRDAECKLCGAVFEQVQRSNGEWTQTCGKSCARKLEIRQGRPVGIVISERLSDYERRRREFDKGEQSRRRRRARLAGVEREPYTTASIAARDDYRCSLCGGLVDMALKWPEAGSASVDHILPISRGGADTLANVALAHFGCNLTKGNRL</sequence>
<evidence type="ECO:0000313" key="2">
    <source>
        <dbReference type="EMBL" id="QDF19511.1"/>
    </source>
</evidence>
<evidence type="ECO:0000259" key="1">
    <source>
        <dbReference type="SMART" id="SM00507"/>
    </source>
</evidence>
<proteinExistence type="predicted"/>
<dbReference type="PANTHER" id="PTHR33877">
    <property type="entry name" value="SLL1193 PROTEIN"/>
    <property type="match status" value="1"/>
</dbReference>
<dbReference type="GO" id="GO:0008270">
    <property type="term" value="F:zinc ion binding"/>
    <property type="evidence" value="ECO:0007669"/>
    <property type="project" value="InterPro"/>
</dbReference>
<evidence type="ECO:0000313" key="3">
    <source>
        <dbReference type="Proteomes" id="UP000316421"/>
    </source>
</evidence>
<dbReference type="InterPro" id="IPR003615">
    <property type="entry name" value="HNH_nuc"/>
</dbReference>
<dbReference type="Proteomes" id="UP000316421">
    <property type="component" value="Segment"/>
</dbReference>
<keyword evidence="3" id="KW-1185">Reference proteome</keyword>
<dbReference type="Pfam" id="PF01844">
    <property type="entry name" value="HNH"/>
    <property type="match status" value="1"/>
</dbReference>
<dbReference type="KEGG" id="vg:77925035"/>
<dbReference type="GO" id="GO:0004519">
    <property type="term" value="F:endonuclease activity"/>
    <property type="evidence" value="ECO:0007669"/>
    <property type="project" value="UniProtKB-KW"/>
</dbReference>
<name>A0A4Y6EPN4_9CAUD</name>
<gene>
    <name evidence="2" type="primary">1</name>
    <name evidence="2" type="ORF">SEA_KUMOTTA_1</name>
</gene>
<protein>
    <submittedName>
        <fullName evidence="2">HNH endonuclease</fullName>
    </submittedName>
</protein>
<keyword evidence="2" id="KW-0255">Endonuclease</keyword>
<dbReference type="RefSeq" id="YP_010649408.1">
    <property type="nucleotide sequence ID" value="NC_070768.1"/>
</dbReference>
<reference evidence="2 3" key="1">
    <citation type="submission" date="2019-05" db="EMBL/GenBank/DDBJ databases">
        <authorList>
            <person name="Randall S.G."/>
            <person name="Ball S.L."/>
            <person name="Breitenberger C.A."/>
            <person name="Daniels C.J."/>
            <person name="Garlena R.A."/>
            <person name="Russell D.A."/>
            <person name="Pope W.H."/>
            <person name="Jacobs-Sera D."/>
            <person name="Hatfull G.F."/>
        </authorList>
    </citation>
    <scope>NUCLEOTIDE SEQUENCE [LARGE SCALE GENOMIC DNA]</scope>
</reference>